<dbReference type="Gene3D" id="1.25.60.10">
    <property type="entry name" value="MgtE N-terminal domain-like"/>
    <property type="match status" value="1"/>
</dbReference>
<dbReference type="InterPro" id="IPR006668">
    <property type="entry name" value="Mg_transptr_MgtE_intracell_dom"/>
</dbReference>
<dbReference type="EMBL" id="JBBYXI010000001">
    <property type="protein sequence ID" value="MEN3930158.1"/>
    <property type="molecule type" value="Genomic_DNA"/>
</dbReference>
<dbReference type="NCBIfam" id="TIGR00400">
    <property type="entry name" value="mgtE"/>
    <property type="match status" value="1"/>
</dbReference>
<dbReference type="InterPro" id="IPR046342">
    <property type="entry name" value="CBS_dom_sf"/>
</dbReference>
<dbReference type="SUPFAM" id="SSF158791">
    <property type="entry name" value="MgtE N-terminal domain-like"/>
    <property type="match status" value="1"/>
</dbReference>
<comment type="caution">
    <text evidence="9">Lacks conserved residue(s) required for the propagation of feature annotation.</text>
</comment>
<reference evidence="11 12" key="1">
    <citation type="submission" date="2024-04" db="EMBL/GenBank/DDBJ databases">
        <title>A novel species isolated from cricket.</title>
        <authorList>
            <person name="Wang H.-C."/>
        </authorList>
    </citation>
    <scope>NUCLEOTIDE SEQUENCE [LARGE SCALE GENOMIC DNA]</scope>
    <source>
        <strain evidence="11 12">WL0021</strain>
    </source>
</reference>
<evidence type="ECO:0000256" key="3">
    <source>
        <dbReference type="ARBA" id="ARBA00022448"/>
    </source>
</evidence>
<keyword evidence="5 9" id="KW-0460">Magnesium</keyword>
<comment type="subcellular location">
    <subcellularLocation>
        <location evidence="9">Cell membrane</location>
        <topology evidence="9">Multi-pass membrane protein</topology>
    </subcellularLocation>
    <subcellularLocation>
        <location evidence="1">Membrane</location>
        <topology evidence="1">Multi-pass membrane protein</topology>
    </subcellularLocation>
</comment>
<dbReference type="InterPro" id="IPR000644">
    <property type="entry name" value="CBS_dom"/>
</dbReference>
<evidence type="ECO:0000256" key="5">
    <source>
        <dbReference type="ARBA" id="ARBA00022842"/>
    </source>
</evidence>
<evidence type="ECO:0000256" key="8">
    <source>
        <dbReference type="PROSITE-ProRule" id="PRU00703"/>
    </source>
</evidence>
<keyword evidence="8" id="KW-0129">CBS domain</keyword>
<dbReference type="PROSITE" id="PS51371">
    <property type="entry name" value="CBS"/>
    <property type="match status" value="2"/>
</dbReference>
<evidence type="ECO:0000256" key="7">
    <source>
        <dbReference type="ARBA" id="ARBA00023136"/>
    </source>
</evidence>
<evidence type="ECO:0000259" key="10">
    <source>
        <dbReference type="PROSITE" id="PS51371"/>
    </source>
</evidence>
<dbReference type="SMART" id="SM00116">
    <property type="entry name" value="CBS"/>
    <property type="match status" value="2"/>
</dbReference>
<evidence type="ECO:0000313" key="11">
    <source>
        <dbReference type="EMBL" id="MEN3930158.1"/>
    </source>
</evidence>
<feature type="domain" description="CBS" evidence="10">
    <location>
        <begin position="123"/>
        <end position="187"/>
    </location>
</feature>
<dbReference type="SMART" id="SM00924">
    <property type="entry name" value="MgtE_N"/>
    <property type="match status" value="1"/>
</dbReference>
<dbReference type="InterPro" id="IPR038076">
    <property type="entry name" value="MgtE_N_sf"/>
</dbReference>
<evidence type="ECO:0000256" key="2">
    <source>
        <dbReference type="ARBA" id="ARBA00009749"/>
    </source>
</evidence>
<dbReference type="SUPFAM" id="SSF54631">
    <property type="entry name" value="CBS-domain pair"/>
    <property type="match status" value="1"/>
</dbReference>
<keyword evidence="9" id="KW-1003">Cell membrane</keyword>
<gene>
    <name evidence="11" type="primary">mgtE</name>
    <name evidence="11" type="ORF">WJT86_03665</name>
</gene>
<dbReference type="CDD" id="cd04606">
    <property type="entry name" value="CBS_pair_Mg_transporter"/>
    <property type="match status" value="1"/>
</dbReference>
<feature type="transmembrane region" description="Helical" evidence="9">
    <location>
        <begin position="380"/>
        <end position="409"/>
    </location>
</feature>
<comment type="caution">
    <text evidence="11">The sequence shown here is derived from an EMBL/GenBank/DDBJ whole genome shotgun (WGS) entry which is preliminary data.</text>
</comment>
<proteinExistence type="inferred from homology"/>
<sequence length="449" mass="49269">MNTDRFNMEAAALAGYTSADAVEHLNTFEPADAASLLAVLPQEQAIEILEQPELQNAPEIINEMRPNVAVRLLNEVANDRLTDIFQELDETSRARLISGLDHKVRIAIQKLMRYPERTAGSLMTTEFVSVPGDWTVGQTLDLVKRVQGTRETVYAIYVLDPDNGTLQTVVTLRRLITGEPDDPVLSVAQTDTLVTVSPLEDQADVAHEIRRHNMLALPVVDESRHILGIVTVDDMIDAMIEDSTDDALKFGGMETLDKPYMKIGFFSMIRKRAGWLAALFLGEMLTASAMQHYEIALEKAIVLTLFIPLIMSSGGNSGSQATSLLIRSLALQEIRLRDWWRVALREIPTGITLGAILGAIGVIRIIIWQKAGFYDYGEHWVLIAITVGFALVGIVTFGSFTGSMLPFILQRIGFDPASASAPFVATLVDVTGLIIYFSVAVAVLSGTLL</sequence>
<dbReference type="Pfam" id="PF03448">
    <property type="entry name" value="MgtE_N"/>
    <property type="match status" value="1"/>
</dbReference>
<dbReference type="SUPFAM" id="SSF161093">
    <property type="entry name" value="MgtE membrane domain-like"/>
    <property type="match status" value="1"/>
</dbReference>
<dbReference type="InterPro" id="IPR036739">
    <property type="entry name" value="SLC41_membr_dom_sf"/>
</dbReference>
<keyword evidence="7 9" id="KW-0472">Membrane</keyword>
<name>A0ABV0BI00_9HYPH</name>
<dbReference type="InterPro" id="IPR006669">
    <property type="entry name" value="MgtE_transporter"/>
</dbReference>
<evidence type="ECO:0000313" key="12">
    <source>
        <dbReference type="Proteomes" id="UP001418637"/>
    </source>
</evidence>
<dbReference type="InterPro" id="IPR006667">
    <property type="entry name" value="SLC41_membr_dom"/>
</dbReference>
<accession>A0ABV0BI00</accession>
<feature type="domain" description="CBS" evidence="10">
    <location>
        <begin position="188"/>
        <end position="247"/>
    </location>
</feature>
<keyword evidence="12" id="KW-1185">Reference proteome</keyword>
<evidence type="ECO:0000256" key="4">
    <source>
        <dbReference type="ARBA" id="ARBA00022692"/>
    </source>
</evidence>
<dbReference type="PANTHER" id="PTHR43773:SF1">
    <property type="entry name" value="MAGNESIUM TRANSPORTER MGTE"/>
    <property type="match status" value="1"/>
</dbReference>
<keyword evidence="6 9" id="KW-1133">Transmembrane helix</keyword>
<dbReference type="Gene3D" id="1.10.357.20">
    <property type="entry name" value="SLC41 divalent cation transporters, integral membrane domain"/>
    <property type="match status" value="1"/>
</dbReference>
<protein>
    <recommendedName>
        <fullName evidence="9">Magnesium transporter MgtE</fullName>
    </recommendedName>
</protein>
<dbReference type="Proteomes" id="UP001418637">
    <property type="component" value="Unassembled WGS sequence"/>
</dbReference>
<evidence type="ECO:0000256" key="9">
    <source>
        <dbReference type="RuleBase" id="RU362011"/>
    </source>
</evidence>
<dbReference type="PANTHER" id="PTHR43773">
    <property type="entry name" value="MAGNESIUM TRANSPORTER MGTE"/>
    <property type="match status" value="1"/>
</dbReference>
<dbReference type="Pfam" id="PF00571">
    <property type="entry name" value="CBS"/>
    <property type="match status" value="1"/>
</dbReference>
<keyword evidence="9" id="KW-0479">Metal-binding</keyword>
<keyword evidence="3 9" id="KW-0813">Transport</keyword>
<feature type="transmembrane region" description="Helical" evidence="9">
    <location>
        <begin position="421"/>
        <end position="444"/>
    </location>
</feature>
<dbReference type="Gene3D" id="3.10.580.10">
    <property type="entry name" value="CBS-domain"/>
    <property type="match status" value="1"/>
</dbReference>
<comment type="similarity">
    <text evidence="2 9">Belongs to the SLC41A transporter family.</text>
</comment>
<comment type="function">
    <text evidence="9">Acts as a magnesium transporter.</text>
</comment>
<evidence type="ECO:0000256" key="6">
    <source>
        <dbReference type="ARBA" id="ARBA00022989"/>
    </source>
</evidence>
<dbReference type="Pfam" id="PF01769">
    <property type="entry name" value="MgtE"/>
    <property type="match status" value="1"/>
</dbReference>
<comment type="subunit">
    <text evidence="9">Homodimer.</text>
</comment>
<organism evidence="11 12">
    <name type="scientific">Hohaiivirga grylli</name>
    <dbReference type="NCBI Taxonomy" id="3133970"/>
    <lineage>
        <taxon>Bacteria</taxon>
        <taxon>Pseudomonadati</taxon>
        <taxon>Pseudomonadota</taxon>
        <taxon>Alphaproteobacteria</taxon>
        <taxon>Hyphomicrobiales</taxon>
        <taxon>Methylobacteriaceae</taxon>
        <taxon>Hohaiivirga</taxon>
    </lineage>
</organism>
<dbReference type="RefSeq" id="WP_346336124.1">
    <property type="nucleotide sequence ID" value="NZ_JBBYXI010000001.1"/>
</dbReference>
<keyword evidence="4 9" id="KW-0812">Transmembrane</keyword>
<feature type="transmembrane region" description="Helical" evidence="9">
    <location>
        <begin position="347"/>
        <end position="368"/>
    </location>
</feature>
<evidence type="ECO:0000256" key="1">
    <source>
        <dbReference type="ARBA" id="ARBA00004141"/>
    </source>
</evidence>